<feature type="binding site" evidence="2">
    <location>
        <position position="46"/>
    </location>
    <ligand>
        <name>Mg(2+)</name>
        <dbReference type="ChEBI" id="CHEBI:18420"/>
        <label>2</label>
    </ligand>
</feature>
<feature type="binding site" evidence="2">
    <location>
        <position position="207"/>
    </location>
    <ligand>
        <name>ATP</name>
        <dbReference type="ChEBI" id="CHEBI:30616"/>
    </ligand>
</feature>
<keyword evidence="2" id="KW-0067">ATP-binding</keyword>
<dbReference type="GO" id="GO:0009030">
    <property type="term" value="F:thiamine-phosphate kinase activity"/>
    <property type="evidence" value="ECO:0007669"/>
    <property type="project" value="UniProtKB-UniRule"/>
</dbReference>
<dbReference type="EMBL" id="JADHQD010000003">
    <property type="protein sequence ID" value="MBL6817918.1"/>
    <property type="molecule type" value="Genomic_DNA"/>
</dbReference>
<dbReference type="HAMAP" id="MF_02128">
    <property type="entry name" value="TMP_kinase"/>
    <property type="match status" value="1"/>
</dbReference>
<organism evidence="4 5">
    <name type="scientific">SAR86 cluster bacterium</name>
    <dbReference type="NCBI Taxonomy" id="2030880"/>
    <lineage>
        <taxon>Bacteria</taxon>
        <taxon>Pseudomonadati</taxon>
        <taxon>Pseudomonadota</taxon>
        <taxon>Gammaproteobacteria</taxon>
        <taxon>SAR86 cluster</taxon>
    </lineage>
</organism>
<feature type="binding site" evidence="2">
    <location>
        <position position="289"/>
    </location>
    <ligand>
        <name>substrate</name>
    </ligand>
</feature>
<dbReference type="AlphaFoldDB" id="A0A937I834"/>
<dbReference type="InterPro" id="IPR036676">
    <property type="entry name" value="PurM-like_C_sf"/>
</dbReference>
<feature type="binding site" evidence="2">
    <location>
        <position position="46"/>
    </location>
    <ligand>
        <name>Mg(2+)</name>
        <dbReference type="ChEBI" id="CHEBI:18420"/>
        <label>1</label>
    </ligand>
</feature>
<dbReference type="SUPFAM" id="SSF56042">
    <property type="entry name" value="PurM C-terminal domain-like"/>
    <property type="match status" value="1"/>
</dbReference>
<evidence type="ECO:0000256" key="1">
    <source>
        <dbReference type="ARBA" id="ARBA00022977"/>
    </source>
</evidence>
<protein>
    <recommendedName>
        <fullName evidence="2">Thiamine-monophosphate kinase</fullName>
        <shortName evidence="2">TMP kinase</shortName>
        <shortName evidence="2">Thiamine-phosphate kinase</shortName>
        <ecNumber evidence="2">2.7.4.16</ecNumber>
    </recommendedName>
</protein>
<dbReference type="GO" id="GO:0009229">
    <property type="term" value="P:thiamine diphosphate biosynthetic process"/>
    <property type="evidence" value="ECO:0007669"/>
    <property type="project" value="UniProtKB-UniRule"/>
</dbReference>
<dbReference type="NCBIfam" id="TIGR01379">
    <property type="entry name" value="thiL"/>
    <property type="match status" value="1"/>
</dbReference>
<keyword evidence="2" id="KW-0460">Magnesium</keyword>
<dbReference type="InterPro" id="IPR036921">
    <property type="entry name" value="PurM-like_N_sf"/>
</dbReference>
<feature type="binding site" evidence="2">
    <location>
        <begin position="120"/>
        <end position="121"/>
    </location>
    <ligand>
        <name>ATP</name>
        <dbReference type="ChEBI" id="CHEBI:30616"/>
    </ligand>
</feature>
<comment type="pathway">
    <text evidence="2">Cofactor biosynthesis; thiamine diphosphate biosynthesis; thiamine diphosphate from thiamine phosphate: step 1/1.</text>
</comment>
<comment type="catalytic activity">
    <reaction evidence="2">
        <text>thiamine phosphate + ATP = thiamine diphosphate + ADP</text>
        <dbReference type="Rhea" id="RHEA:15913"/>
        <dbReference type="ChEBI" id="CHEBI:30616"/>
        <dbReference type="ChEBI" id="CHEBI:37575"/>
        <dbReference type="ChEBI" id="CHEBI:58937"/>
        <dbReference type="ChEBI" id="CHEBI:456216"/>
        <dbReference type="EC" id="2.7.4.16"/>
    </reaction>
</comment>
<dbReference type="SUPFAM" id="SSF55326">
    <property type="entry name" value="PurM N-terminal domain-like"/>
    <property type="match status" value="1"/>
</dbReference>
<feature type="domain" description="PurM-like N-terminal" evidence="3">
    <location>
        <begin position="29"/>
        <end position="135"/>
    </location>
</feature>
<comment type="function">
    <text evidence="2">Catalyzes the ATP-dependent phosphorylation of thiamine-monophosphate (TMP) to form thiamine-pyrophosphate (TPP), the active form of vitamin B1.</text>
</comment>
<reference evidence="4" key="1">
    <citation type="submission" date="2020-10" db="EMBL/GenBank/DDBJ databases">
        <title>Microbiome of the Black Sea water column analyzed by genome centric metagenomics.</title>
        <authorList>
            <person name="Cabello-Yeves P.J."/>
            <person name="Callieri C."/>
            <person name="Picazo A."/>
            <person name="Mehrshad M."/>
            <person name="Haro-Moreno J.M."/>
            <person name="Roda-Garcia J."/>
            <person name="Dzembekova N."/>
            <person name="Slabakova V."/>
            <person name="Slabakova N."/>
            <person name="Moncheva S."/>
            <person name="Rodriguez-Valera F."/>
        </authorList>
    </citation>
    <scope>NUCLEOTIDE SEQUENCE</scope>
    <source>
        <strain evidence="4">BS307-5m-G50</strain>
    </source>
</reference>
<keyword evidence="1 2" id="KW-0784">Thiamine biosynthesis</keyword>
<evidence type="ECO:0000313" key="4">
    <source>
        <dbReference type="EMBL" id="MBL6817918.1"/>
    </source>
</evidence>
<evidence type="ECO:0000259" key="3">
    <source>
        <dbReference type="Pfam" id="PF00586"/>
    </source>
</evidence>
<keyword evidence="2 4" id="KW-0808">Transferase</keyword>
<feature type="binding site" evidence="2">
    <location>
        <position position="31"/>
    </location>
    <ligand>
        <name>Mg(2+)</name>
        <dbReference type="ChEBI" id="CHEBI:18420"/>
        <label>4</label>
    </ligand>
</feature>
<dbReference type="Gene3D" id="3.30.1330.10">
    <property type="entry name" value="PurM-like, N-terminal domain"/>
    <property type="match status" value="1"/>
</dbReference>
<dbReference type="InterPro" id="IPR006283">
    <property type="entry name" value="ThiL-like"/>
</dbReference>
<keyword evidence="2 4" id="KW-0418">Kinase</keyword>
<dbReference type="GO" id="GO:0000287">
    <property type="term" value="F:magnesium ion binding"/>
    <property type="evidence" value="ECO:0007669"/>
    <property type="project" value="UniProtKB-UniRule"/>
</dbReference>
<feature type="binding site" evidence="2">
    <location>
        <position position="44"/>
    </location>
    <ligand>
        <name>Mg(2+)</name>
        <dbReference type="ChEBI" id="CHEBI:18420"/>
        <label>4</label>
    </ligand>
</feature>
<feature type="binding site" evidence="2">
    <location>
        <position position="208"/>
    </location>
    <ligand>
        <name>Mg(2+)</name>
        <dbReference type="ChEBI" id="CHEBI:18420"/>
        <label>5</label>
    </ligand>
</feature>
<keyword evidence="2" id="KW-0547">Nucleotide-binding</keyword>
<keyword evidence="2" id="KW-0479">Metal-binding</keyword>
<feature type="binding site" evidence="2">
    <location>
        <position position="74"/>
    </location>
    <ligand>
        <name>Mg(2+)</name>
        <dbReference type="ChEBI" id="CHEBI:18420"/>
        <label>2</label>
    </ligand>
</feature>
<feature type="binding site" evidence="2">
    <location>
        <position position="53"/>
    </location>
    <ligand>
        <name>substrate</name>
    </ligand>
</feature>
<dbReference type="CDD" id="cd02194">
    <property type="entry name" value="ThiL"/>
    <property type="match status" value="1"/>
</dbReference>
<dbReference type="GO" id="GO:0009228">
    <property type="term" value="P:thiamine biosynthetic process"/>
    <property type="evidence" value="ECO:0007669"/>
    <property type="project" value="UniProtKB-KW"/>
</dbReference>
<dbReference type="EC" id="2.7.4.16" evidence="2"/>
<dbReference type="GO" id="GO:0005524">
    <property type="term" value="F:ATP binding"/>
    <property type="evidence" value="ECO:0007669"/>
    <property type="project" value="UniProtKB-UniRule"/>
</dbReference>
<feature type="binding site" evidence="2">
    <location>
        <position position="205"/>
    </location>
    <ligand>
        <name>Mg(2+)</name>
        <dbReference type="ChEBI" id="CHEBI:18420"/>
        <label>3</label>
    </ligand>
</feature>
<feature type="binding site" evidence="2">
    <location>
        <position position="145"/>
    </location>
    <ligand>
        <name>ATP</name>
        <dbReference type="ChEBI" id="CHEBI:30616"/>
    </ligand>
</feature>
<feature type="binding site" evidence="2">
    <location>
        <position position="74"/>
    </location>
    <ligand>
        <name>Mg(2+)</name>
        <dbReference type="ChEBI" id="CHEBI:18420"/>
        <label>3</label>
    </ligand>
</feature>
<dbReference type="InterPro" id="IPR016188">
    <property type="entry name" value="PurM-like_N"/>
</dbReference>
<dbReference type="Pfam" id="PF00586">
    <property type="entry name" value="AIRS"/>
    <property type="match status" value="1"/>
</dbReference>
<name>A0A937I834_9GAMM</name>
<gene>
    <name evidence="2 4" type="primary">thiL</name>
    <name evidence="4" type="ORF">ISQ64_00770</name>
</gene>
<comment type="caution">
    <text evidence="4">The sequence shown here is derived from an EMBL/GenBank/DDBJ whole genome shotgun (WGS) entry which is preliminary data.</text>
</comment>
<dbReference type="PANTHER" id="PTHR30270:SF0">
    <property type="entry name" value="THIAMINE-MONOPHOSPHATE KINASE"/>
    <property type="match status" value="1"/>
</dbReference>
<dbReference type="PANTHER" id="PTHR30270">
    <property type="entry name" value="THIAMINE-MONOPHOSPHATE KINASE"/>
    <property type="match status" value="1"/>
</dbReference>
<dbReference type="Proteomes" id="UP000711391">
    <property type="component" value="Unassembled WGS sequence"/>
</dbReference>
<evidence type="ECO:0000256" key="2">
    <source>
        <dbReference type="HAMAP-Rule" id="MF_02128"/>
    </source>
</evidence>
<dbReference type="Gene3D" id="3.90.650.10">
    <property type="entry name" value="PurM-like C-terminal domain"/>
    <property type="match status" value="1"/>
</dbReference>
<comment type="miscellaneous">
    <text evidence="2">Reaction mechanism of ThiL seems to utilize a direct, inline transfer of the gamma-phosphate of ATP to TMP rather than a phosphorylated enzyme intermediate.</text>
</comment>
<proteinExistence type="inferred from homology"/>
<feature type="binding site" evidence="2">
    <location>
        <position position="31"/>
    </location>
    <ligand>
        <name>Mg(2+)</name>
        <dbReference type="ChEBI" id="CHEBI:18420"/>
        <label>3</label>
    </ligand>
</feature>
<evidence type="ECO:0000313" key="5">
    <source>
        <dbReference type="Proteomes" id="UP000711391"/>
    </source>
</evidence>
<feature type="binding site" evidence="2">
    <location>
        <position position="74"/>
    </location>
    <ligand>
        <name>Mg(2+)</name>
        <dbReference type="ChEBI" id="CHEBI:18420"/>
        <label>4</label>
    </ligand>
</feature>
<feature type="binding site" evidence="2">
    <location>
        <position position="121"/>
    </location>
    <ligand>
        <name>Mg(2+)</name>
        <dbReference type="ChEBI" id="CHEBI:18420"/>
        <label>1</label>
    </ligand>
</feature>
<sequence>MASEFELIDIFKDIGSEYHLKNGIVVPSGDDCAVLESKKSIVTSVDSSIEGVHFPKDINPGKMAYRSIAVALSDIAAMGCKPLGFSLSISNLTDEIDWYKDFANGVKEISDEYEISLIGGDFVKGPLNINVIVFGEPYQNKVLKRNGAKVGDIICISKPVGSAKKGLEELKAGIKDSENIRNYLQPKPKFDLGKAIVEKATSCIDTSDGLLTDLRHILEQSNVGADIYLDTIPYTSSIEDLNAGDDYDLCFTMSENDLEENFYRIGKITEDKSINFISEKGYDVEINGYRHFK</sequence>
<accession>A0A937I834</accession>
<comment type="caution">
    <text evidence="2">Lacks conserved residue(s) required for the propagation of feature annotation.</text>
</comment>
<dbReference type="PIRSF" id="PIRSF005303">
    <property type="entry name" value="Thiam_monoph_kin"/>
    <property type="match status" value="1"/>
</dbReference>
<comment type="similarity">
    <text evidence="2">Belongs to the thiamine-monophosphate kinase family.</text>
</comment>
<feature type="binding site" evidence="2">
    <location>
        <position position="245"/>
    </location>
    <ligand>
        <name>substrate</name>
    </ligand>
</feature>